<dbReference type="InterPro" id="IPR000843">
    <property type="entry name" value="HTH_LacI"/>
</dbReference>
<dbReference type="InterPro" id="IPR028082">
    <property type="entry name" value="Peripla_BP_I"/>
</dbReference>
<dbReference type="EvolutionaryTrace" id="A0QPR6"/>
<keyword evidence="7" id="KW-0002">3D-structure</keyword>
<dbReference type="GO" id="GO:0000976">
    <property type="term" value="F:transcription cis-regulatory region binding"/>
    <property type="evidence" value="ECO:0007669"/>
    <property type="project" value="TreeGrafter"/>
</dbReference>
<protein>
    <submittedName>
        <fullName evidence="5">Transcriptional regulator, LacI family protein</fullName>
    </submittedName>
</protein>
<dbReference type="PANTHER" id="PTHR30146:SF109">
    <property type="entry name" value="HTH-TYPE TRANSCRIPTIONAL REGULATOR GALS"/>
    <property type="match status" value="1"/>
</dbReference>
<dbReference type="Gene3D" id="3.40.50.2300">
    <property type="match status" value="2"/>
</dbReference>
<dbReference type="CDD" id="cd01392">
    <property type="entry name" value="HTH_LacI"/>
    <property type="match status" value="1"/>
</dbReference>
<dbReference type="CDD" id="cd06267">
    <property type="entry name" value="PBP1_LacI_sugar_binding-like"/>
    <property type="match status" value="1"/>
</dbReference>
<dbReference type="SUPFAM" id="SSF53822">
    <property type="entry name" value="Periplasmic binding protein-like I"/>
    <property type="match status" value="1"/>
</dbReference>
<proteinExistence type="evidence at protein level"/>
<dbReference type="STRING" id="246196.MSMEG_0491"/>
<organism evidence="5 6">
    <name type="scientific">Mycolicibacterium smegmatis (strain ATCC 700084 / mc(2)155)</name>
    <name type="common">Mycobacterium smegmatis</name>
    <dbReference type="NCBI Taxonomy" id="246196"/>
    <lineage>
        <taxon>Bacteria</taxon>
        <taxon>Bacillati</taxon>
        <taxon>Actinomycetota</taxon>
        <taxon>Actinomycetes</taxon>
        <taxon>Mycobacteriales</taxon>
        <taxon>Mycobacteriaceae</taxon>
        <taxon>Mycolicibacterium</taxon>
    </lineage>
</organism>
<dbReference type="PDBsum" id="3KKE"/>
<dbReference type="PDB" id="3KKE">
    <property type="method" value="X-ray"/>
    <property type="resolution" value="2.20 A"/>
    <property type="chains" value="A/B/C/D=50-341"/>
</dbReference>
<dbReference type="SMART" id="SM00354">
    <property type="entry name" value="HTH_LACI"/>
    <property type="match status" value="1"/>
</dbReference>
<evidence type="ECO:0000259" key="4">
    <source>
        <dbReference type="PROSITE" id="PS50932"/>
    </source>
</evidence>
<sequence>MGTLADVARAAGVSVSIASRALSGDTRARMSEATRARVLAAADELNYVPNARARALRHSRSGTIGLIVPDVNNAVFADMFSGVQMAASGHSTDVLLGQIDAPPRGTQQLSRLVSEGRVDGVLLQRREDFDDDMLAAVLEGVPAVTINSRVPGRVGSVILDDQKGGGIATEHLITLGHSRIAFISGTAIHDTAQRRKEGYLETLASAGLRSEAAWVVDAGWEADAGSAALNTLYRGANLGKPDGPTAVVVASVNAAVGALSTALRLGLRVPEDLSIVGINTTWVSDTVYPALTTVRLPLQRLGEVAADVLMEHLGGRALTDTVVTQPTPELLVRETTAPPTRD</sequence>
<dbReference type="SUPFAM" id="SSF47413">
    <property type="entry name" value="lambda repressor-like DNA-binding domains"/>
    <property type="match status" value="1"/>
</dbReference>
<dbReference type="PANTHER" id="PTHR30146">
    <property type="entry name" value="LACI-RELATED TRANSCRIPTIONAL REPRESSOR"/>
    <property type="match status" value="1"/>
</dbReference>
<dbReference type="GO" id="GO:0003700">
    <property type="term" value="F:DNA-binding transcription factor activity"/>
    <property type="evidence" value="ECO:0007669"/>
    <property type="project" value="TreeGrafter"/>
</dbReference>
<dbReference type="Pfam" id="PF13377">
    <property type="entry name" value="Peripla_BP_3"/>
    <property type="match status" value="1"/>
</dbReference>
<dbReference type="Pfam" id="PF00356">
    <property type="entry name" value="LacI"/>
    <property type="match status" value="1"/>
</dbReference>
<keyword evidence="1" id="KW-0805">Transcription regulation</keyword>
<keyword evidence="2" id="KW-0238">DNA-binding</keyword>
<gene>
    <name evidence="5" type="ordered locus">MSMEG_0491</name>
</gene>
<dbReference type="Gene3D" id="1.10.260.40">
    <property type="entry name" value="lambda repressor-like DNA-binding domains"/>
    <property type="match status" value="1"/>
</dbReference>
<dbReference type="eggNOG" id="COG1609">
    <property type="taxonomic scope" value="Bacteria"/>
</dbReference>
<evidence type="ECO:0000256" key="2">
    <source>
        <dbReference type="ARBA" id="ARBA00023125"/>
    </source>
</evidence>
<reference evidence="5 6" key="1">
    <citation type="submission" date="2006-10" db="EMBL/GenBank/DDBJ databases">
        <authorList>
            <person name="Fleischmann R.D."/>
            <person name="Dodson R.J."/>
            <person name="Haft D.H."/>
            <person name="Merkel J.S."/>
            <person name="Nelson W.C."/>
            <person name="Fraser C.M."/>
        </authorList>
    </citation>
    <scope>NUCLEOTIDE SEQUENCE [LARGE SCALE GENOMIC DNA]</scope>
    <source>
        <strain evidence="6">ATCC 700084 / mc(2)155</strain>
    </source>
</reference>
<dbReference type="AlphaFoldDB" id="A0QPR6"/>
<keyword evidence="6" id="KW-1185">Reference proteome</keyword>
<dbReference type="InterPro" id="IPR010982">
    <property type="entry name" value="Lambda_DNA-bd_dom_sf"/>
</dbReference>
<keyword evidence="3" id="KW-0804">Transcription</keyword>
<evidence type="ECO:0000313" key="5">
    <source>
        <dbReference type="EMBL" id="ABK70082.1"/>
    </source>
</evidence>
<dbReference type="KEGG" id="msb:LJ00_02430"/>
<evidence type="ECO:0000313" key="6">
    <source>
        <dbReference type="Proteomes" id="UP000000757"/>
    </source>
</evidence>
<dbReference type="PATRIC" id="fig|246196.19.peg.485"/>
<dbReference type="PaxDb" id="246196-MSMEI_0478"/>
<dbReference type="InterPro" id="IPR046335">
    <property type="entry name" value="LacI/GalR-like_sensor"/>
</dbReference>
<feature type="domain" description="HTH lacI-type" evidence="4">
    <location>
        <begin position="3"/>
        <end position="58"/>
    </location>
</feature>
<dbReference type="OrthoDB" id="9816215at2"/>
<dbReference type="PROSITE" id="PS50932">
    <property type="entry name" value="HTH_LACI_2"/>
    <property type="match status" value="1"/>
</dbReference>
<evidence type="ECO:0007829" key="7">
    <source>
        <dbReference type="PDB" id="3KKE"/>
    </source>
</evidence>
<reference evidence="7" key="2">
    <citation type="submission" date="2009-11" db="PDB data bank">
        <title>Crystal structure of a LacI family transcriptional regulator from Mycobacterium smegmatis.</title>
        <authorList>
            <person name="Bonanno J.B."/>
            <person name="Rutter M."/>
            <person name="Bain K.T."/>
            <person name="Do J."/>
            <person name="Ozyurt S."/>
            <person name="Wasserman S."/>
            <person name="Sauder J.M."/>
            <person name="Burley S.K."/>
            <person name="Almo S.C."/>
        </authorList>
    </citation>
    <scope>X-RAY CRYSTALLOGRAPHY (2.20 ANGSTROMS) OF 50-341</scope>
</reference>
<dbReference type="EMBL" id="CP000480">
    <property type="protein sequence ID" value="ABK70082.1"/>
    <property type="molecule type" value="Genomic_DNA"/>
</dbReference>
<name>A0QPR6_MYCS2</name>
<dbReference type="Proteomes" id="UP000000757">
    <property type="component" value="Chromosome"/>
</dbReference>
<dbReference type="SMR" id="A0QPR6"/>
<evidence type="ECO:0000256" key="3">
    <source>
        <dbReference type="ARBA" id="ARBA00023163"/>
    </source>
</evidence>
<accession>A0QPR6</accession>
<dbReference type="KEGG" id="msm:MSMEG_0491"/>
<dbReference type="RefSeq" id="WP_011726990.1">
    <property type="nucleotide sequence ID" value="NC_008596.1"/>
</dbReference>
<dbReference type="GeneID" id="93455408"/>
<evidence type="ECO:0000256" key="1">
    <source>
        <dbReference type="ARBA" id="ARBA00023015"/>
    </source>
</evidence>